<dbReference type="InterPro" id="IPR006059">
    <property type="entry name" value="SBP"/>
</dbReference>
<dbReference type="Proteomes" id="UP000028725">
    <property type="component" value="Unassembled WGS sequence"/>
</dbReference>
<dbReference type="PRINTS" id="PR00181">
    <property type="entry name" value="MALTOSEBP"/>
</dbReference>
<dbReference type="CDD" id="cd13657">
    <property type="entry name" value="PBP2_Maltodextrin"/>
    <property type="match status" value="1"/>
</dbReference>
<evidence type="ECO:0000256" key="4">
    <source>
        <dbReference type="ARBA" id="ARBA00022729"/>
    </source>
</evidence>
<dbReference type="GO" id="GO:0015768">
    <property type="term" value="P:maltose transport"/>
    <property type="evidence" value="ECO:0007669"/>
    <property type="project" value="TreeGrafter"/>
</dbReference>
<accession>A0A085WMJ7</accession>
<evidence type="ECO:0000313" key="6">
    <source>
        <dbReference type="EMBL" id="KFE68910.1"/>
    </source>
</evidence>
<keyword evidence="4 5" id="KW-0732">Signal</keyword>
<sequence>MKNLRLLIAAVCLSVLGLLPLTAAAAETEIVLWHSYRAEEKSALEKVVAEYNKANAGKFKVTTLAVPYDAFADKITATVPRGKGPDLFIFAQDRLGGWIEAGNTIEPIDFFLDDALKQRFIPTTMQAMTYRGTVYGLPLNYKNIALIYNKKLVPTPPKTTGELVALAKKLTDKKAGRFGLAYSYGDFYYHAALMNGFGGGVFDAKFNPTMNSKENVQSIDYLLKWIDKDGILPAEPSTALITSLFNDGKAGIVFSGPWFLGEIAKGIDYGITTLPTIDEAGGKPMRPWMTVEGVYVTAPSKNKEAAFEFAKFLTLTTSAKVLALEGRQSPANTEVYNDADVSKDPQLKAFRDQVNVAVPMPNVPEMTMVWSPATTAMNAILKKTSSPKAALDKAQQQVAKDVAGLRKK</sequence>
<dbReference type="PANTHER" id="PTHR30061:SF50">
    <property type="entry name" value="MALTOSE_MALTODEXTRIN-BINDING PERIPLASMIC PROTEIN"/>
    <property type="match status" value="1"/>
</dbReference>
<dbReference type="SUPFAM" id="SSF53850">
    <property type="entry name" value="Periplasmic binding protein-like II"/>
    <property type="match status" value="1"/>
</dbReference>
<evidence type="ECO:0000313" key="7">
    <source>
        <dbReference type="Proteomes" id="UP000028725"/>
    </source>
</evidence>
<feature type="signal peptide" evidence="5">
    <location>
        <begin position="1"/>
        <end position="25"/>
    </location>
</feature>
<dbReference type="GO" id="GO:0042956">
    <property type="term" value="P:maltodextrin transmembrane transport"/>
    <property type="evidence" value="ECO:0007669"/>
    <property type="project" value="TreeGrafter"/>
</dbReference>
<feature type="chain" id="PRO_5039914167" evidence="5">
    <location>
        <begin position="26"/>
        <end position="408"/>
    </location>
</feature>
<dbReference type="Pfam" id="PF01547">
    <property type="entry name" value="SBP_bac_1"/>
    <property type="match status" value="1"/>
</dbReference>
<gene>
    <name evidence="6" type="ORF">DB31_6812</name>
</gene>
<reference evidence="6 7" key="1">
    <citation type="submission" date="2014-04" db="EMBL/GenBank/DDBJ databases">
        <title>Genome assembly of Hyalangium minutum DSM 14724.</title>
        <authorList>
            <person name="Sharma G."/>
            <person name="Subramanian S."/>
        </authorList>
    </citation>
    <scope>NUCLEOTIDE SEQUENCE [LARGE SCALE GENOMIC DNA]</scope>
    <source>
        <strain evidence="6 7">DSM 14724</strain>
    </source>
</reference>
<dbReference type="RefSeq" id="WP_044187498.1">
    <property type="nucleotide sequence ID" value="NZ_JMCB01000005.1"/>
</dbReference>
<dbReference type="OrthoDB" id="9766758at2"/>
<dbReference type="EMBL" id="JMCB01000005">
    <property type="protein sequence ID" value="KFE68910.1"/>
    <property type="molecule type" value="Genomic_DNA"/>
</dbReference>
<dbReference type="GO" id="GO:1901982">
    <property type="term" value="F:maltose binding"/>
    <property type="evidence" value="ECO:0007669"/>
    <property type="project" value="TreeGrafter"/>
</dbReference>
<dbReference type="PATRIC" id="fig|394096.3.peg.2856"/>
<dbReference type="GO" id="GO:0055052">
    <property type="term" value="C:ATP-binding cassette (ABC) transporter complex, substrate-binding subunit-containing"/>
    <property type="evidence" value="ECO:0007669"/>
    <property type="project" value="TreeGrafter"/>
</dbReference>
<keyword evidence="7" id="KW-1185">Reference proteome</keyword>
<proteinExistence type="inferred from homology"/>
<comment type="similarity">
    <text evidence="1">Belongs to the bacterial solute-binding protein 1 family.</text>
</comment>
<keyword evidence="3" id="KW-0762">Sugar transport</keyword>
<dbReference type="Gene3D" id="3.40.190.10">
    <property type="entry name" value="Periplasmic binding protein-like II"/>
    <property type="match status" value="2"/>
</dbReference>
<name>A0A085WMJ7_9BACT</name>
<evidence type="ECO:0000256" key="3">
    <source>
        <dbReference type="ARBA" id="ARBA00022597"/>
    </source>
</evidence>
<evidence type="ECO:0000256" key="5">
    <source>
        <dbReference type="SAM" id="SignalP"/>
    </source>
</evidence>
<evidence type="ECO:0000256" key="2">
    <source>
        <dbReference type="ARBA" id="ARBA00022448"/>
    </source>
</evidence>
<dbReference type="STRING" id="394096.DB31_6812"/>
<comment type="caution">
    <text evidence="6">The sequence shown here is derived from an EMBL/GenBank/DDBJ whole genome shotgun (WGS) entry which is preliminary data.</text>
</comment>
<keyword evidence="2" id="KW-0813">Transport</keyword>
<evidence type="ECO:0000256" key="1">
    <source>
        <dbReference type="ARBA" id="ARBA00008520"/>
    </source>
</evidence>
<dbReference type="GO" id="GO:0015144">
    <property type="term" value="F:carbohydrate transmembrane transporter activity"/>
    <property type="evidence" value="ECO:0007669"/>
    <property type="project" value="InterPro"/>
</dbReference>
<dbReference type="PANTHER" id="PTHR30061">
    <property type="entry name" value="MALTOSE-BINDING PERIPLASMIC PROTEIN"/>
    <property type="match status" value="1"/>
</dbReference>
<protein>
    <submittedName>
        <fullName evidence="6">Maltose/maltodextrin ABC transporter, substrate binding periplasmic protein MalE</fullName>
    </submittedName>
</protein>
<dbReference type="AlphaFoldDB" id="A0A085WMJ7"/>
<organism evidence="6 7">
    <name type="scientific">Hyalangium minutum</name>
    <dbReference type="NCBI Taxonomy" id="394096"/>
    <lineage>
        <taxon>Bacteria</taxon>
        <taxon>Pseudomonadati</taxon>
        <taxon>Myxococcota</taxon>
        <taxon>Myxococcia</taxon>
        <taxon>Myxococcales</taxon>
        <taxon>Cystobacterineae</taxon>
        <taxon>Archangiaceae</taxon>
        <taxon>Hyalangium</taxon>
    </lineage>
</organism>
<dbReference type="InterPro" id="IPR006060">
    <property type="entry name" value="Maltose/Cyclodextrin-bd"/>
</dbReference>